<name>A0A4V0WPW3_9ENTE</name>
<dbReference type="InterPro" id="IPR036388">
    <property type="entry name" value="WH-like_DNA-bd_sf"/>
</dbReference>
<dbReference type="AlphaFoldDB" id="A0A4V0WPW3"/>
<dbReference type="InterPro" id="IPR016032">
    <property type="entry name" value="Sig_transdc_resp-reg_C-effctor"/>
</dbReference>
<dbReference type="GO" id="GO:0000160">
    <property type="term" value="P:phosphorelay signal transduction system"/>
    <property type="evidence" value="ECO:0007669"/>
    <property type="project" value="InterPro"/>
</dbReference>
<dbReference type="RefSeq" id="WP_175580132.1">
    <property type="nucleotide sequence ID" value="NZ_BJCC01000031.1"/>
</dbReference>
<dbReference type="GO" id="GO:0003677">
    <property type="term" value="F:DNA binding"/>
    <property type="evidence" value="ECO:0007669"/>
    <property type="project" value="UniProtKB-UniRule"/>
</dbReference>
<dbReference type="SUPFAM" id="SSF46894">
    <property type="entry name" value="C-terminal effector domain of the bipartite response regulators"/>
    <property type="match status" value="1"/>
</dbReference>
<evidence type="ECO:0000313" key="7">
    <source>
        <dbReference type="Proteomes" id="UP000290567"/>
    </source>
</evidence>
<gene>
    <name evidence="6" type="ORF">NRIC_31500</name>
</gene>
<keyword evidence="7" id="KW-1185">Reference proteome</keyword>
<proteinExistence type="predicted"/>
<dbReference type="Gene3D" id="1.10.10.10">
    <property type="entry name" value="Winged helix-like DNA-binding domain superfamily/Winged helix DNA-binding domain"/>
    <property type="match status" value="1"/>
</dbReference>
<evidence type="ECO:0000256" key="3">
    <source>
        <dbReference type="ARBA" id="ARBA00023163"/>
    </source>
</evidence>
<dbReference type="Pfam" id="PF00486">
    <property type="entry name" value="Trans_reg_C"/>
    <property type="match status" value="1"/>
</dbReference>
<accession>A0A4V0WPW3</accession>
<keyword evidence="3" id="KW-0804">Transcription</keyword>
<dbReference type="EMBL" id="BJCC01000031">
    <property type="protein sequence ID" value="GCF95259.1"/>
    <property type="molecule type" value="Genomic_DNA"/>
</dbReference>
<evidence type="ECO:0000256" key="4">
    <source>
        <dbReference type="PROSITE-ProRule" id="PRU01091"/>
    </source>
</evidence>
<feature type="DNA-binding region" description="OmpR/PhoB-type" evidence="4">
    <location>
        <begin position="129"/>
        <end position="234"/>
    </location>
</feature>
<evidence type="ECO:0000259" key="5">
    <source>
        <dbReference type="PROSITE" id="PS51755"/>
    </source>
</evidence>
<feature type="domain" description="OmpR/PhoB-type" evidence="5">
    <location>
        <begin position="129"/>
        <end position="234"/>
    </location>
</feature>
<comment type="caution">
    <text evidence="6">The sequence shown here is derived from an EMBL/GenBank/DDBJ whole genome shotgun (WGS) entry which is preliminary data.</text>
</comment>
<sequence>MKIIILTKNILAEQLLQEKLQRLNYEVFVSSHLFQPGNSQETVTAMIEYFPFIIFSETLSDAETLSILSLIEVQKHKIYRKGAKGLKRVDQEYWQEKGIHGWLLQSFEIEEIRELFSQAIAKQQTLQLLKPLSTERVVPSSKIRRPQREKDPMRLDECGFRNNERKIIEALASERGQIVSREKLCLILWDKEATNSKLAQLSYLVKGIKQRFNDLGIHIELLQTSWGKGYSLTSTFYDYFSLEEVQKTEEALY</sequence>
<reference evidence="7" key="1">
    <citation type="submission" date="2019-02" db="EMBL/GenBank/DDBJ databases">
        <title>Draft genome sequence of Enterococcus sp. Gos25-1.</title>
        <authorList>
            <person name="Tanaka N."/>
            <person name="Shiwa Y."/>
            <person name="Fujita N."/>
        </authorList>
    </citation>
    <scope>NUCLEOTIDE SEQUENCE [LARGE SCALE GENOMIC DNA]</scope>
    <source>
        <strain evidence="7">Gos25-1</strain>
    </source>
</reference>
<dbReference type="InterPro" id="IPR001867">
    <property type="entry name" value="OmpR/PhoB-type_DNA-bd"/>
</dbReference>
<evidence type="ECO:0000256" key="1">
    <source>
        <dbReference type="ARBA" id="ARBA00023015"/>
    </source>
</evidence>
<evidence type="ECO:0000256" key="2">
    <source>
        <dbReference type="ARBA" id="ARBA00023125"/>
    </source>
</evidence>
<keyword evidence="1" id="KW-0805">Transcription regulation</keyword>
<dbReference type="PROSITE" id="PS51755">
    <property type="entry name" value="OMPR_PHOB"/>
    <property type="match status" value="1"/>
</dbReference>
<organism evidence="6 7">
    <name type="scientific">Enterococcus florum</name>
    <dbReference type="NCBI Taxonomy" id="2480627"/>
    <lineage>
        <taxon>Bacteria</taxon>
        <taxon>Bacillati</taxon>
        <taxon>Bacillota</taxon>
        <taxon>Bacilli</taxon>
        <taxon>Lactobacillales</taxon>
        <taxon>Enterococcaceae</taxon>
        <taxon>Enterococcus</taxon>
    </lineage>
</organism>
<keyword evidence="2 4" id="KW-0238">DNA-binding</keyword>
<dbReference type="GO" id="GO:0006355">
    <property type="term" value="P:regulation of DNA-templated transcription"/>
    <property type="evidence" value="ECO:0007669"/>
    <property type="project" value="InterPro"/>
</dbReference>
<evidence type="ECO:0000313" key="6">
    <source>
        <dbReference type="EMBL" id="GCF95259.1"/>
    </source>
</evidence>
<protein>
    <submittedName>
        <fullName evidence="6">Transcriptional regulator</fullName>
    </submittedName>
</protein>
<dbReference type="Proteomes" id="UP000290567">
    <property type="component" value="Unassembled WGS sequence"/>
</dbReference>